<dbReference type="Proteomes" id="UP000001366">
    <property type="component" value="Chromosome"/>
</dbReference>
<dbReference type="InterPro" id="IPR050134">
    <property type="entry name" value="NAD-dep_sirtuin_deacylases"/>
</dbReference>
<dbReference type="STRING" id="123214.PERMA_0474"/>
<dbReference type="InterPro" id="IPR026591">
    <property type="entry name" value="Sirtuin_cat_small_dom_sf"/>
</dbReference>
<evidence type="ECO:0000256" key="2">
    <source>
        <dbReference type="ARBA" id="ARBA00022679"/>
    </source>
</evidence>
<proteinExistence type="predicted"/>
<evidence type="ECO:0000259" key="5">
    <source>
        <dbReference type="PROSITE" id="PS50305"/>
    </source>
</evidence>
<feature type="binding site" evidence="4">
    <location>
        <position position="142"/>
    </location>
    <ligand>
        <name>Zn(2+)</name>
        <dbReference type="ChEBI" id="CHEBI:29105"/>
    </ligand>
</feature>
<dbReference type="AlphaFoldDB" id="C0QUA0"/>
<evidence type="ECO:0000256" key="4">
    <source>
        <dbReference type="PROSITE-ProRule" id="PRU00236"/>
    </source>
</evidence>
<dbReference type="eggNOG" id="COG0846">
    <property type="taxonomic scope" value="Bacteria"/>
</dbReference>
<dbReference type="PANTHER" id="PTHR11085:SF10">
    <property type="entry name" value="NAD-DEPENDENT PROTEIN DEACYLASE SIRTUIN-5, MITOCHONDRIAL-RELATED"/>
    <property type="match status" value="1"/>
</dbReference>
<organism evidence="6 7">
    <name type="scientific">Persephonella marina (strain DSM 14350 / EX-H1)</name>
    <dbReference type="NCBI Taxonomy" id="123214"/>
    <lineage>
        <taxon>Bacteria</taxon>
        <taxon>Pseudomonadati</taxon>
        <taxon>Aquificota</taxon>
        <taxon>Aquificia</taxon>
        <taxon>Aquificales</taxon>
        <taxon>Hydrogenothermaceae</taxon>
        <taxon>Persephonella</taxon>
    </lineage>
</organism>
<feature type="binding site" evidence="4">
    <location>
        <position position="174"/>
    </location>
    <ligand>
        <name>Zn(2+)</name>
        <dbReference type="ChEBI" id="CHEBI:29105"/>
    </ligand>
</feature>
<feature type="binding site" evidence="4">
    <location>
        <position position="147"/>
    </location>
    <ligand>
        <name>Zn(2+)</name>
        <dbReference type="ChEBI" id="CHEBI:29105"/>
    </ligand>
</feature>
<evidence type="ECO:0000256" key="3">
    <source>
        <dbReference type="ARBA" id="ARBA00023027"/>
    </source>
</evidence>
<keyword evidence="3" id="KW-0520">NAD</keyword>
<dbReference type="InterPro" id="IPR003000">
    <property type="entry name" value="Sirtuin"/>
</dbReference>
<dbReference type="HOGENOM" id="CLU_023643_2_0_0"/>
<dbReference type="PROSITE" id="PS50305">
    <property type="entry name" value="SIRTUIN"/>
    <property type="match status" value="1"/>
</dbReference>
<dbReference type="GO" id="GO:0070403">
    <property type="term" value="F:NAD+ binding"/>
    <property type="evidence" value="ECO:0007669"/>
    <property type="project" value="InterPro"/>
</dbReference>
<keyword evidence="4" id="KW-0479">Metal-binding</keyword>
<keyword evidence="4" id="KW-0862">Zinc</keyword>
<dbReference type="GO" id="GO:0017136">
    <property type="term" value="F:histone deacetylase activity, NAD-dependent"/>
    <property type="evidence" value="ECO:0007669"/>
    <property type="project" value="TreeGrafter"/>
</dbReference>
<dbReference type="OrthoDB" id="394960at2"/>
<feature type="binding site" evidence="4">
    <location>
        <position position="177"/>
    </location>
    <ligand>
        <name>Zn(2+)</name>
        <dbReference type="ChEBI" id="CHEBI:29105"/>
    </ligand>
</feature>
<name>C0QUA0_PERMH</name>
<gene>
    <name evidence="6" type="ordered locus">PERMA_0474</name>
</gene>
<dbReference type="Gene3D" id="3.30.1600.10">
    <property type="entry name" value="SIR2/SIRT2 'Small Domain"/>
    <property type="match status" value="1"/>
</dbReference>
<keyword evidence="7" id="KW-1185">Reference proteome</keyword>
<feature type="domain" description="Deacetylase sirtuin-type" evidence="5">
    <location>
        <begin position="2"/>
        <end position="282"/>
    </location>
</feature>
<accession>C0QUA0</accession>
<protein>
    <recommendedName>
        <fullName evidence="1">protein acetyllysine N-acetyltransferase</fullName>
        <ecNumber evidence="1">2.3.1.286</ecNumber>
    </recommendedName>
</protein>
<dbReference type="PANTHER" id="PTHR11085">
    <property type="entry name" value="NAD-DEPENDENT PROTEIN DEACYLASE SIRTUIN-5, MITOCHONDRIAL-RELATED"/>
    <property type="match status" value="1"/>
</dbReference>
<dbReference type="Gene3D" id="3.40.50.1220">
    <property type="entry name" value="TPP-binding domain"/>
    <property type="match status" value="1"/>
</dbReference>
<dbReference type="GO" id="GO:0046872">
    <property type="term" value="F:metal ion binding"/>
    <property type="evidence" value="ECO:0007669"/>
    <property type="project" value="UniProtKB-KW"/>
</dbReference>
<dbReference type="InterPro" id="IPR029035">
    <property type="entry name" value="DHS-like_NAD/FAD-binding_dom"/>
</dbReference>
<dbReference type="EMBL" id="CP001230">
    <property type="protein sequence ID" value="ACO03310.1"/>
    <property type="molecule type" value="Genomic_DNA"/>
</dbReference>
<keyword evidence="2" id="KW-0808">Transferase</keyword>
<feature type="active site" description="Proton acceptor" evidence="4">
    <location>
        <position position="134"/>
    </location>
</feature>
<evidence type="ECO:0000313" key="7">
    <source>
        <dbReference type="Proteomes" id="UP000001366"/>
    </source>
</evidence>
<sequence>MLDKTSEEINRAKEVIKKADAILITAGAGMGVDSGLPDFRGTEGFWRAYPIAKKLGLRFEELANPRWFRENPRLAWAFYGHRLHLYRNTQPHEGFNILRRLGESKKGGYFVFTSNVDGQFQKAGFDEKKIVEIHGSIHHLQCVQPCCDQIWSADGVEIDIDMESFEAKDPLPSCPYCGGLARPNILMFGDWEWIPHRTSGQEFRLDRWLFDVDDKGYEVAIIEIGAGKAVPTVRMFSERVKERIFGTLIRINPRDYDIPSGRDISIPLGGLEGIKAITEGII</sequence>
<dbReference type="Pfam" id="PF02146">
    <property type="entry name" value="SIR2"/>
    <property type="match status" value="1"/>
</dbReference>
<dbReference type="PaxDb" id="123214-PERMA_0474"/>
<dbReference type="SUPFAM" id="SSF52467">
    <property type="entry name" value="DHS-like NAD/FAD-binding domain"/>
    <property type="match status" value="1"/>
</dbReference>
<dbReference type="RefSeq" id="WP_012675549.1">
    <property type="nucleotide sequence ID" value="NC_012440.1"/>
</dbReference>
<dbReference type="EC" id="2.3.1.286" evidence="1"/>
<evidence type="ECO:0000313" key="6">
    <source>
        <dbReference type="EMBL" id="ACO03310.1"/>
    </source>
</evidence>
<dbReference type="InterPro" id="IPR026590">
    <property type="entry name" value="Ssirtuin_cat_dom"/>
</dbReference>
<reference evidence="6 7" key="1">
    <citation type="journal article" date="2009" name="J. Bacteriol.">
        <title>Complete and draft genome sequences of six members of the Aquificales.</title>
        <authorList>
            <person name="Reysenbach A.L."/>
            <person name="Hamamura N."/>
            <person name="Podar M."/>
            <person name="Griffiths E."/>
            <person name="Ferreira S."/>
            <person name="Hochstein R."/>
            <person name="Heidelberg J."/>
            <person name="Johnson J."/>
            <person name="Mead D."/>
            <person name="Pohorille A."/>
            <person name="Sarmiento M."/>
            <person name="Schweighofer K."/>
            <person name="Seshadri R."/>
            <person name="Voytek M.A."/>
        </authorList>
    </citation>
    <scope>NUCLEOTIDE SEQUENCE [LARGE SCALE GENOMIC DNA]</scope>
    <source>
        <strain evidence="7">DSM 14350 / EX-H1</strain>
    </source>
</reference>
<dbReference type="KEGG" id="pmx:PERMA_0474"/>
<evidence type="ECO:0000256" key="1">
    <source>
        <dbReference type="ARBA" id="ARBA00012928"/>
    </source>
</evidence>